<evidence type="ECO:0000313" key="3">
    <source>
        <dbReference type="Proteomes" id="UP001377337"/>
    </source>
</evidence>
<dbReference type="EMBL" id="CP147407">
    <property type="protein sequence ID" value="WXB97555.1"/>
    <property type="molecule type" value="Genomic_DNA"/>
</dbReference>
<organism evidence="2 3">
    <name type="scientific">Metabacillus sediminis</name>
    <dbReference type="NCBI Taxonomy" id="3117746"/>
    <lineage>
        <taxon>Bacteria</taxon>
        <taxon>Bacillati</taxon>
        <taxon>Bacillota</taxon>
        <taxon>Bacilli</taxon>
        <taxon>Bacillales</taxon>
        <taxon>Bacillaceae</taxon>
        <taxon>Metabacillus</taxon>
    </lineage>
</organism>
<gene>
    <name evidence="2" type="ORF">WCV65_03355</name>
</gene>
<dbReference type="RefSeq" id="WP_338780054.1">
    <property type="nucleotide sequence ID" value="NZ_CP147407.1"/>
</dbReference>
<reference evidence="2 3" key="1">
    <citation type="submission" date="2024-02" db="EMBL/GenBank/DDBJ databases">
        <title>Seven novel Bacillus-like species.</title>
        <authorList>
            <person name="Liu G."/>
        </authorList>
    </citation>
    <scope>NUCLEOTIDE SEQUENCE [LARGE SCALE GENOMIC DNA]</scope>
    <source>
        <strain evidence="2 3">FJAT-52054</strain>
    </source>
</reference>
<keyword evidence="1" id="KW-1133">Transmembrane helix</keyword>
<feature type="transmembrane region" description="Helical" evidence="1">
    <location>
        <begin position="40"/>
        <end position="62"/>
    </location>
</feature>
<feature type="transmembrane region" description="Helical" evidence="1">
    <location>
        <begin position="74"/>
        <end position="93"/>
    </location>
</feature>
<keyword evidence="1" id="KW-0472">Membrane</keyword>
<sequence length="137" mass="15814">MKMRKIRGFVYCTWLLLSMFVSLAICKFTIPVRSDSFPDAVDYICSIIFLIGSAVCWSTVVYEAGNYLKSRNRQGLLGLLLFALLVTTYAYFFRGMYSWATYFLLPFTGTLVIGFLHYGFTSLVDRKRTKGKPEWTF</sequence>
<evidence type="ECO:0000256" key="1">
    <source>
        <dbReference type="SAM" id="Phobius"/>
    </source>
</evidence>
<feature type="transmembrane region" description="Helical" evidence="1">
    <location>
        <begin position="99"/>
        <end position="120"/>
    </location>
</feature>
<proteinExistence type="predicted"/>
<keyword evidence="1" id="KW-0812">Transmembrane</keyword>
<evidence type="ECO:0000313" key="2">
    <source>
        <dbReference type="EMBL" id="WXB97555.1"/>
    </source>
</evidence>
<keyword evidence="3" id="KW-1185">Reference proteome</keyword>
<name>A0ABZ2NIW2_9BACI</name>
<dbReference type="Proteomes" id="UP001377337">
    <property type="component" value="Chromosome"/>
</dbReference>
<accession>A0ABZ2NIW2</accession>
<protein>
    <submittedName>
        <fullName evidence="2">Uncharacterized protein</fullName>
    </submittedName>
</protein>